<protein>
    <submittedName>
        <fullName evidence="4">GPI ethanolamine phosphate transferase 3</fullName>
    </submittedName>
</protein>
<feature type="transmembrane region" description="Helical" evidence="1">
    <location>
        <begin position="468"/>
        <end position="488"/>
    </location>
</feature>
<dbReference type="EMBL" id="UZAF01018204">
    <property type="protein sequence ID" value="VDO49094.1"/>
    <property type="molecule type" value="Genomic_DNA"/>
</dbReference>
<feature type="transmembrane region" description="Helical" evidence="1">
    <location>
        <begin position="306"/>
        <end position="327"/>
    </location>
</feature>
<keyword evidence="1" id="KW-1133">Transmembrane helix</keyword>
<keyword evidence="1" id="KW-0812">Transmembrane</keyword>
<feature type="transmembrane region" description="Helical" evidence="1">
    <location>
        <begin position="372"/>
        <end position="393"/>
    </location>
</feature>
<evidence type="ECO:0000313" key="3">
    <source>
        <dbReference type="Proteomes" id="UP000268014"/>
    </source>
</evidence>
<organism evidence="4">
    <name type="scientific">Haemonchus placei</name>
    <name type="common">Barber's pole worm</name>
    <dbReference type="NCBI Taxonomy" id="6290"/>
    <lineage>
        <taxon>Eukaryota</taxon>
        <taxon>Metazoa</taxon>
        <taxon>Ecdysozoa</taxon>
        <taxon>Nematoda</taxon>
        <taxon>Chromadorea</taxon>
        <taxon>Rhabditida</taxon>
        <taxon>Rhabditina</taxon>
        <taxon>Rhabditomorpha</taxon>
        <taxon>Strongyloidea</taxon>
        <taxon>Trichostrongylidae</taxon>
        <taxon>Haemonchus</taxon>
    </lineage>
</organism>
<name>A0A0N4WPW2_HAEPC</name>
<feature type="transmembrane region" description="Helical" evidence="1">
    <location>
        <begin position="500"/>
        <end position="521"/>
    </location>
</feature>
<dbReference type="AlphaFoldDB" id="A0A0N4WPW2"/>
<feature type="transmembrane region" description="Helical" evidence="1">
    <location>
        <begin position="38"/>
        <end position="59"/>
    </location>
</feature>
<feature type="transmembrane region" description="Helical" evidence="1">
    <location>
        <begin position="6"/>
        <end position="26"/>
    </location>
</feature>
<feature type="transmembrane region" description="Helical" evidence="1">
    <location>
        <begin position="71"/>
        <end position="94"/>
    </location>
</feature>
<feature type="transmembrane region" description="Helical" evidence="1">
    <location>
        <begin position="157"/>
        <end position="179"/>
    </location>
</feature>
<reference evidence="4" key="1">
    <citation type="submission" date="2017-02" db="UniProtKB">
        <authorList>
            <consortium name="WormBaseParasite"/>
        </authorList>
    </citation>
    <scope>IDENTIFICATION</scope>
</reference>
<feature type="transmembrane region" description="Helical" evidence="1">
    <location>
        <begin position="263"/>
        <end position="285"/>
    </location>
</feature>
<dbReference type="OMA" id="INATYLH"/>
<dbReference type="OrthoDB" id="5851048at2759"/>
<gene>
    <name evidence="2" type="ORF">HPLM_LOCUS13425</name>
</gene>
<reference evidence="2 3" key="2">
    <citation type="submission" date="2018-11" db="EMBL/GenBank/DDBJ databases">
        <authorList>
            <consortium name="Pathogen Informatics"/>
        </authorList>
    </citation>
    <scope>NUCLEOTIDE SEQUENCE [LARGE SCALE GENOMIC DNA]</scope>
    <source>
        <strain evidence="2 3">MHpl1</strain>
    </source>
</reference>
<sequence>MLSTERVSVFQLVTGFFGFLNALVASLQNAEKSSHLDLYINTHWITTIVVFAGASRLLMITPLQSSWPAEIFSLMLQVLCFCITANAMVADFWNLRLLSAINGTTIPTSTTISHLQLYSSLDAILCVTAVLLSSYIIYQHFFSSAHLYHQTPSVKLLGMGTALVMLGVIRFACYFCEFFKLAGQDRLRALFANYTLDEPAWICTQLALGVLCVISSRGSKLLRALTLALAASTLMPSVFYLWLDYRWWASSRLSFGLVSTSSAYWQAAGVAISLCNVGVVTATLIQLLSMHSASRRITLDEKTKRFLIIVAAMFLVLSCSTISLDIYTIWKKLFYRLFHGAEQKTPFLTALTAIFTLAASGSKFAPIALPACLILSLYSLNSTIFQLISYMYLSWNGYFGDQLCELFFPGLGRCFLEVTKTEAAIHFVQVLLDFFVLILSSILCGCSIRITTMAKTEATGNRRLESPIRWLGVLMALCGLAVLVQAVAFFRTSTDLHPMVVVYMALYHMALAIGLIVFPLYQILCSEKLSIHPLSQTSLLILSVVRFVEILSQLDYRGTGDDLSFAWKVHQIADFVSLTSHFATALLVIRLMGNDTEEADELQLQFNNPLTLEANGDYSQLRPQEDT</sequence>
<feature type="transmembrane region" description="Helical" evidence="1">
    <location>
        <begin position="425"/>
        <end position="448"/>
    </location>
</feature>
<dbReference type="WBParaSite" id="HPLM_0001343301-mRNA-1">
    <property type="protein sequence ID" value="HPLM_0001343301-mRNA-1"/>
    <property type="gene ID" value="HPLM_0001343301"/>
</dbReference>
<evidence type="ECO:0000313" key="2">
    <source>
        <dbReference type="EMBL" id="VDO49094.1"/>
    </source>
</evidence>
<evidence type="ECO:0000313" key="4">
    <source>
        <dbReference type="WBParaSite" id="HPLM_0001343301-mRNA-1"/>
    </source>
</evidence>
<evidence type="ECO:0000256" key="1">
    <source>
        <dbReference type="SAM" id="Phobius"/>
    </source>
</evidence>
<feature type="transmembrane region" description="Helical" evidence="1">
    <location>
        <begin position="224"/>
        <end position="243"/>
    </location>
</feature>
<dbReference type="Proteomes" id="UP000268014">
    <property type="component" value="Unassembled WGS sequence"/>
</dbReference>
<keyword evidence="1" id="KW-0472">Membrane</keyword>
<feature type="transmembrane region" description="Helical" evidence="1">
    <location>
        <begin position="347"/>
        <end position="365"/>
    </location>
</feature>
<accession>A0A0N4WPW2</accession>
<proteinExistence type="predicted"/>
<keyword evidence="3" id="KW-1185">Reference proteome</keyword>
<feature type="transmembrane region" description="Helical" evidence="1">
    <location>
        <begin position="115"/>
        <end position="137"/>
    </location>
</feature>